<name>A0AAD6WRN4_9AGAR</name>
<feature type="region of interest" description="Disordered" evidence="1">
    <location>
        <begin position="33"/>
        <end position="85"/>
    </location>
</feature>
<evidence type="ECO:0000313" key="3">
    <source>
        <dbReference type="Proteomes" id="UP001218188"/>
    </source>
</evidence>
<dbReference type="EMBL" id="JARJCM010000209">
    <property type="protein sequence ID" value="KAJ7022490.1"/>
    <property type="molecule type" value="Genomic_DNA"/>
</dbReference>
<reference evidence="2" key="1">
    <citation type="submission" date="2023-03" db="EMBL/GenBank/DDBJ databases">
        <title>Massive genome expansion in bonnet fungi (Mycena s.s.) driven by repeated elements and novel gene families across ecological guilds.</title>
        <authorList>
            <consortium name="Lawrence Berkeley National Laboratory"/>
            <person name="Harder C.B."/>
            <person name="Miyauchi S."/>
            <person name="Viragh M."/>
            <person name="Kuo A."/>
            <person name="Thoen E."/>
            <person name="Andreopoulos B."/>
            <person name="Lu D."/>
            <person name="Skrede I."/>
            <person name="Drula E."/>
            <person name="Henrissat B."/>
            <person name="Morin E."/>
            <person name="Kohler A."/>
            <person name="Barry K."/>
            <person name="LaButti K."/>
            <person name="Morin E."/>
            <person name="Salamov A."/>
            <person name="Lipzen A."/>
            <person name="Mereny Z."/>
            <person name="Hegedus B."/>
            <person name="Baldrian P."/>
            <person name="Stursova M."/>
            <person name="Weitz H."/>
            <person name="Taylor A."/>
            <person name="Grigoriev I.V."/>
            <person name="Nagy L.G."/>
            <person name="Martin F."/>
            <person name="Kauserud H."/>
        </authorList>
    </citation>
    <scope>NUCLEOTIDE SEQUENCE</scope>
    <source>
        <strain evidence="2">CBHHK200</strain>
    </source>
</reference>
<keyword evidence="3" id="KW-1185">Reference proteome</keyword>
<dbReference type="Proteomes" id="UP001218188">
    <property type="component" value="Unassembled WGS sequence"/>
</dbReference>
<accession>A0AAD6WRN4</accession>
<comment type="caution">
    <text evidence="2">The sequence shown here is derived from an EMBL/GenBank/DDBJ whole genome shotgun (WGS) entry which is preliminary data.</text>
</comment>
<evidence type="ECO:0000313" key="2">
    <source>
        <dbReference type="EMBL" id="KAJ7022490.1"/>
    </source>
</evidence>
<protein>
    <submittedName>
        <fullName evidence="2">Uncharacterized protein</fullName>
    </submittedName>
</protein>
<sequence length="183" mass="21460">MNGKKEPGDEPDEWVEAFGTFFDLYFKAPVPDKFRPRSWDDPNWQTGEPDLAAHLPRPSGQPYTSPRMAHLPRRSGQPFLEYTPPRMKSCDGTRVETEWASMVYTLDVAAERKERPAAMRETHRYLDYLRNKRHTFTPEEREHNDDMWARRQQARRRKYRRMASKRKVALCATTDSDVPGGST</sequence>
<gene>
    <name evidence="2" type="ORF">C8F04DRAFT_1272603</name>
</gene>
<proteinExistence type="predicted"/>
<organism evidence="2 3">
    <name type="scientific">Mycena alexandri</name>
    <dbReference type="NCBI Taxonomy" id="1745969"/>
    <lineage>
        <taxon>Eukaryota</taxon>
        <taxon>Fungi</taxon>
        <taxon>Dikarya</taxon>
        <taxon>Basidiomycota</taxon>
        <taxon>Agaricomycotina</taxon>
        <taxon>Agaricomycetes</taxon>
        <taxon>Agaricomycetidae</taxon>
        <taxon>Agaricales</taxon>
        <taxon>Marasmiineae</taxon>
        <taxon>Mycenaceae</taxon>
        <taxon>Mycena</taxon>
    </lineage>
</organism>
<evidence type="ECO:0000256" key="1">
    <source>
        <dbReference type="SAM" id="MobiDB-lite"/>
    </source>
</evidence>
<dbReference type="AlphaFoldDB" id="A0AAD6WRN4"/>